<feature type="domain" description="HTH three-helical bundle" evidence="2">
    <location>
        <begin position="236"/>
        <end position="276"/>
    </location>
</feature>
<name>A0A7J7LDL9_9MAGN</name>
<dbReference type="PANTHER" id="PTHR34799:SF2">
    <property type="entry name" value="OS07G0656300 PROTEIN"/>
    <property type="match status" value="1"/>
</dbReference>
<evidence type="ECO:0000259" key="2">
    <source>
        <dbReference type="Pfam" id="PF25370"/>
    </source>
</evidence>
<dbReference type="InterPro" id="IPR057523">
    <property type="entry name" value="HTH_74"/>
</dbReference>
<evidence type="ECO:0000313" key="3">
    <source>
        <dbReference type="EMBL" id="KAF6140715.1"/>
    </source>
</evidence>
<dbReference type="PANTHER" id="PTHR34799">
    <property type="entry name" value="OS07G0656300 PROTEIN"/>
    <property type="match status" value="1"/>
</dbReference>
<keyword evidence="4" id="KW-1185">Reference proteome</keyword>
<reference evidence="3 4" key="1">
    <citation type="journal article" date="2020" name="IScience">
        <title>Genome Sequencing of the Endangered Kingdonia uniflora (Circaeasteraceae, Ranunculales) Reveals Potential Mechanisms of Evolutionary Specialization.</title>
        <authorList>
            <person name="Sun Y."/>
            <person name="Deng T."/>
            <person name="Zhang A."/>
            <person name="Moore M.J."/>
            <person name="Landis J.B."/>
            <person name="Lin N."/>
            <person name="Zhang H."/>
            <person name="Zhang X."/>
            <person name="Huang J."/>
            <person name="Zhang X."/>
            <person name="Sun H."/>
            <person name="Wang H."/>
        </authorList>
    </citation>
    <scope>NUCLEOTIDE SEQUENCE [LARGE SCALE GENOMIC DNA]</scope>
    <source>
        <strain evidence="3">TB1705</strain>
        <tissue evidence="3">Leaf</tissue>
    </source>
</reference>
<dbReference type="OrthoDB" id="515857at2759"/>
<protein>
    <recommendedName>
        <fullName evidence="2">HTH three-helical bundle domain-containing protein</fullName>
    </recommendedName>
</protein>
<evidence type="ECO:0000256" key="1">
    <source>
        <dbReference type="SAM" id="SignalP"/>
    </source>
</evidence>
<sequence>METFPSKSECTVLSALLLLSSSTPFSLSSNTHQQSFGFGESWEKVVEEGSDSIGDLKSSCSSFGESFSNIKALSSSACDLKSSSASICLGEISSKIKDRSTSLSDLKSSCCSSSVTTVTSDDGSMKRSRSADQLRILSVAARVHDLKLKVVRRSRTKHYYYKGSDRRKGDPNEWRRPVATAMETEPPSSAEAASSSSASGIYSGAPSQYFLLDVGKLMLKREKKREIKREKIGSDSGYMRRRADAILKFLSVGCASEVRIREVLGDSPDTSKALRMLLKQAEVKRSGRGGSKDPFVYAVVGSRSDVDSV</sequence>
<proteinExistence type="predicted"/>
<feature type="chain" id="PRO_5029512656" description="HTH three-helical bundle domain-containing protein" evidence="1">
    <location>
        <begin position="29"/>
        <end position="309"/>
    </location>
</feature>
<dbReference type="EMBL" id="JACGCM010002352">
    <property type="protein sequence ID" value="KAF6140715.1"/>
    <property type="molecule type" value="Genomic_DNA"/>
</dbReference>
<organism evidence="3 4">
    <name type="scientific">Kingdonia uniflora</name>
    <dbReference type="NCBI Taxonomy" id="39325"/>
    <lineage>
        <taxon>Eukaryota</taxon>
        <taxon>Viridiplantae</taxon>
        <taxon>Streptophyta</taxon>
        <taxon>Embryophyta</taxon>
        <taxon>Tracheophyta</taxon>
        <taxon>Spermatophyta</taxon>
        <taxon>Magnoliopsida</taxon>
        <taxon>Ranunculales</taxon>
        <taxon>Circaeasteraceae</taxon>
        <taxon>Kingdonia</taxon>
    </lineage>
</organism>
<comment type="caution">
    <text evidence="3">The sequence shown here is derived from an EMBL/GenBank/DDBJ whole genome shotgun (WGS) entry which is preliminary data.</text>
</comment>
<gene>
    <name evidence="3" type="ORF">GIB67_035142</name>
</gene>
<accession>A0A7J7LDL9</accession>
<dbReference type="Pfam" id="PF25370">
    <property type="entry name" value="HTH_74"/>
    <property type="match status" value="1"/>
</dbReference>
<dbReference type="AlphaFoldDB" id="A0A7J7LDL9"/>
<dbReference type="Proteomes" id="UP000541444">
    <property type="component" value="Unassembled WGS sequence"/>
</dbReference>
<keyword evidence="1" id="KW-0732">Signal</keyword>
<feature type="signal peptide" evidence="1">
    <location>
        <begin position="1"/>
        <end position="28"/>
    </location>
</feature>
<evidence type="ECO:0000313" key="4">
    <source>
        <dbReference type="Proteomes" id="UP000541444"/>
    </source>
</evidence>